<evidence type="ECO:0000259" key="1">
    <source>
        <dbReference type="Pfam" id="PF18899"/>
    </source>
</evidence>
<protein>
    <recommendedName>
        <fullName evidence="1">DUF5655 domain-containing protein</fullName>
    </recommendedName>
</protein>
<accession>A0A179B6Z4</accession>
<comment type="caution">
    <text evidence="2">The sequence shown here is derived from an EMBL/GenBank/DDBJ whole genome shotgun (WGS) entry which is preliminary data.</text>
</comment>
<dbReference type="OrthoDB" id="5144404at2"/>
<proteinExistence type="predicted"/>
<evidence type="ECO:0000313" key="3">
    <source>
        <dbReference type="Proteomes" id="UP000078368"/>
    </source>
</evidence>
<dbReference type="Proteomes" id="UP000078368">
    <property type="component" value="Unassembled WGS sequence"/>
</dbReference>
<sequence length="114" mass="13258">MIGEFSQKPKTDAYFQAIDAYVMGLGSVKKELRSQLSYSVNRKFLWMWAYEKTGDGTLYLNVALDHREDFPGIHRVSQVGARRWNHHVVVKSLETANSSWLQELIRKGFEFSCR</sequence>
<dbReference type="AlphaFoldDB" id="A0A179B6Z4"/>
<evidence type="ECO:0000313" key="2">
    <source>
        <dbReference type="EMBL" id="OAP87129.1"/>
    </source>
</evidence>
<name>A0A179B6Z4_9ACTO</name>
<feature type="domain" description="DUF5655" evidence="1">
    <location>
        <begin position="7"/>
        <end position="112"/>
    </location>
</feature>
<dbReference type="EMBL" id="LVZK01000001">
    <property type="protein sequence ID" value="OAP87129.1"/>
    <property type="molecule type" value="Genomic_DNA"/>
</dbReference>
<organism evidence="2 3">
    <name type="scientific">Peptidiphaga gingivicola</name>
    <dbReference type="NCBI Taxonomy" id="2741497"/>
    <lineage>
        <taxon>Bacteria</taxon>
        <taxon>Bacillati</taxon>
        <taxon>Actinomycetota</taxon>
        <taxon>Actinomycetes</taxon>
        <taxon>Actinomycetales</taxon>
        <taxon>Actinomycetaceae</taxon>
        <taxon>Peptidiphaga</taxon>
    </lineage>
</organism>
<dbReference type="InterPro" id="IPR043714">
    <property type="entry name" value="DUF5655"/>
</dbReference>
<dbReference type="Pfam" id="PF18899">
    <property type="entry name" value="DUF5655"/>
    <property type="match status" value="1"/>
</dbReference>
<keyword evidence="3" id="KW-1185">Reference proteome</keyword>
<reference evidence="2 3" key="1">
    <citation type="submission" date="2016-04" db="EMBL/GenBank/DDBJ databases">
        <title>Peptidophaga gingivicola gen. nov., sp. nov., isolated from human subgingival plaque.</title>
        <authorList>
            <person name="Beall C.J."/>
            <person name="Mokrzan E.M."/>
            <person name="Griffen A.L."/>
            <person name="Leys E.J."/>
        </authorList>
    </citation>
    <scope>NUCLEOTIDE SEQUENCE [LARGE SCALE GENOMIC DNA]</scope>
    <source>
        <strain evidence="2 3">BA112</strain>
    </source>
</reference>
<gene>
    <name evidence="2" type="ORF">A4H34_06350</name>
</gene>